<reference evidence="1 2" key="1">
    <citation type="submission" date="2016-06" db="EMBL/GenBank/DDBJ databases">
        <title>Complete genome sequences of Bordetella bronchialis and Bordetella flabilis.</title>
        <authorList>
            <person name="LiPuma J.J."/>
            <person name="Spilker T."/>
        </authorList>
    </citation>
    <scope>NUCLEOTIDE SEQUENCE [LARGE SCALE GENOMIC DNA]</scope>
    <source>
        <strain evidence="1 2">AU3182</strain>
    </source>
</reference>
<gene>
    <name evidence="1" type="ORF">BAU06_09450</name>
</gene>
<proteinExistence type="predicted"/>
<dbReference type="Proteomes" id="UP000091897">
    <property type="component" value="Chromosome"/>
</dbReference>
<organism evidence="1 2">
    <name type="scientific">Bordetella bronchialis</name>
    <dbReference type="NCBI Taxonomy" id="463025"/>
    <lineage>
        <taxon>Bacteria</taxon>
        <taxon>Pseudomonadati</taxon>
        <taxon>Pseudomonadota</taxon>
        <taxon>Betaproteobacteria</taxon>
        <taxon>Burkholderiales</taxon>
        <taxon>Alcaligenaceae</taxon>
        <taxon>Bordetella</taxon>
    </lineage>
</organism>
<name>A0ABN4R4Y9_9BORD</name>
<keyword evidence="2" id="KW-1185">Reference proteome</keyword>
<evidence type="ECO:0000313" key="1">
    <source>
        <dbReference type="EMBL" id="ANN66491.1"/>
    </source>
</evidence>
<protein>
    <submittedName>
        <fullName evidence="1">Uncharacterized protein</fullName>
    </submittedName>
</protein>
<sequence length="237" mass="25206">MISLHVPPFLRSSVAGLLACAWQLPCIGAGTMDAPAADVALPLVVPPALPEGGGYIALGDALRVQGQSVHAWALDAPGAPADVAMWLTQRQPALRDLWVMPDAILLAGVANGVHWTARLADAGAGRTWGTLSVLALERDPAPPPAAWRLPGGRLQFELRSREDRAELIQQIWTHATPPVLLETRLARELAADGWREAAPRETDVAMQAWVRGRMTLSVAIVPFEQGSGVTAIVRIGA</sequence>
<accession>A0ABN4R4Y9</accession>
<dbReference type="EMBL" id="CP016170">
    <property type="protein sequence ID" value="ANN66491.1"/>
    <property type="molecule type" value="Genomic_DNA"/>
</dbReference>
<dbReference type="RefSeq" id="WP_066347657.1">
    <property type="nucleotide sequence ID" value="NZ_CBCSFJ010000005.1"/>
</dbReference>
<evidence type="ECO:0000313" key="2">
    <source>
        <dbReference type="Proteomes" id="UP000091897"/>
    </source>
</evidence>